<evidence type="ECO:0000256" key="5">
    <source>
        <dbReference type="ARBA" id="ARBA00022801"/>
    </source>
</evidence>
<evidence type="ECO:0000256" key="3">
    <source>
        <dbReference type="ARBA" id="ARBA00006759"/>
    </source>
</evidence>
<evidence type="ECO:0000256" key="4">
    <source>
        <dbReference type="ARBA" id="ARBA00022723"/>
    </source>
</evidence>
<comment type="pathway">
    <text evidence="2 7">Secondary metabolite metabolism; methylglyoxal degradation; (R)-lactate from methylglyoxal: step 2/2.</text>
</comment>
<dbReference type="CDD" id="cd07723">
    <property type="entry name" value="hydroxyacylglutathione_hydrolase_MBL-fold"/>
    <property type="match status" value="1"/>
</dbReference>
<comment type="similarity">
    <text evidence="3 7">Belongs to the metallo-beta-lactamase superfamily. Glyoxalase II family.</text>
</comment>
<dbReference type="SUPFAM" id="SSF56281">
    <property type="entry name" value="Metallo-hydrolase/oxidoreductase"/>
    <property type="match status" value="1"/>
</dbReference>
<feature type="binding site" evidence="7">
    <location>
        <position position="137"/>
    </location>
    <ligand>
        <name>Zn(2+)</name>
        <dbReference type="ChEBI" id="CHEBI:29105"/>
        <label>1</label>
    </ligand>
</feature>
<dbReference type="Gene3D" id="3.60.15.10">
    <property type="entry name" value="Ribonuclease Z/Hydroxyacylglutathione hydrolase-like"/>
    <property type="match status" value="1"/>
</dbReference>
<name>A0A368BJ57_9GAMM</name>
<comment type="function">
    <text evidence="7">Thiolesterase that catalyzes the hydrolysis of S-D-lactoyl-glutathione to form glutathione and D-lactic acid.</text>
</comment>
<evidence type="ECO:0000313" key="9">
    <source>
        <dbReference type="EMBL" id="RCL37338.1"/>
    </source>
</evidence>
<comment type="subunit">
    <text evidence="7">Monomer.</text>
</comment>
<dbReference type="InterPro" id="IPR035680">
    <property type="entry name" value="Clx_II_MBL"/>
</dbReference>
<evidence type="ECO:0000256" key="2">
    <source>
        <dbReference type="ARBA" id="ARBA00004963"/>
    </source>
</evidence>
<protein>
    <recommendedName>
        <fullName evidence="7">Hydroxyacylglutathione hydrolase</fullName>
        <ecNumber evidence="7">3.1.2.6</ecNumber>
    </recommendedName>
    <alternativeName>
        <fullName evidence="7">Glyoxalase II</fullName>
        <shortName evidence="7">Glx II</shortName>
    </alternativeName>
</protein>
<evidence type="ECO:0000256" key="1">
    <source>
        <dbReference type="ARBA" id="ARBA00001623"/>
    </source>
</evidence>
<dbReference type="PANTHER" id="PTHR43705:SF1">
    <property type="entry name" value="HYDROXYACYLGLUTATHIONE HYDROLASE GLOB"/>
    <property type="match status" value="1"/>
</dbReference>
<dbReference type="GO" id="GO:0046872">
    <property type="term" value="F:metal ion binding"/>
    <property type="evidence" value="ECO:0007669"/>
    <property type="project" value="UniProtKB-KW"/>
</dbReference>
<feature type="binding site" evidence="7">
    <location>
        <position position="60"/>
    </location>
    <ligand>
        <name>Zn(2+)</name>
        <dbReference type="ChEBI" id="CHEBI:29105"/>
        <label>2</label>
    </ligand>
</feature>
<evidence type="ECO:0000256" key="7">
    <source>
        <dbReference type="HAMAP-Rule" id="MF_01374"/>
    </source>
</evidence>
<feature type="binding site" evidence="7">
    <location>
        <position position="177"/>
    </location>
    <ligand>
        <name>Zn(2+)</name>
        <dbReference type="ChEBI" id="CHEBI:29105"/>
        <label>2</label>
    </ligand>
</feature>
<evidence type="ECO:0000259" key="8">
    <source>
        <dbReference type="SMART" id="SM00849"/>
    </source>
</evidence>
<comment type="cofactor">
    <cofactor evidence="7">
        <name>Zn(2+)</name>
        <dbReference type="ChEBI" id="CHEBI:29105"/>
    </cofactor>
    <text evidence="7">Binds 2 Zn(2+) ions per subunit.</text>
</comment>
<comment type="caution">
    <text evidence="9">The sequence shown here is derived from an EMBL/GenBank/DDBJ whole genome shotgun (WGS) entry which is preliminary data.</text>
</comment>
<feature type="binding site" evidence="7">
    <location>
        <position position="114"/>
    </location>
    <ligand>
        <name>Zn(2+)</name>
        <dbReference type="ChEBI" id="CHEBI:29105"/>
        <label>1</label>
    </ligand>
</feature>
<dbReference type="HAMAP" id="MF_01374">
    <property type="entry name" value="Glyoxalase_2"/>
    <property type="match status" value="1"/>
</dbReference>
<evidence type="ECO:0000313" key="10">
    <source>
        <dbReference type="Proteomes" id="UP000253032"/>
    </source>
</evidence>
<comment type="catalytic activity">
    <reaction evidence="1 7">
        <text>an S-(2-hydroxyacyl)glutathione + H2O = a 2-hydroxy carboxylate + glutathione + H(+)</text>
        <dbReference type="Rhea" id="RHEA:21864"/>
        <dbReference type="ChEBI" id="CHEBI:15377"/>
        <dbReference type="ChEBI" id="CHEBI:15378"/>
        <dbReference type="ChEBI" id="CHEBI:57925"/>
        <dbReference type="ChEBI" id="CHEBI:58896"/>
        <dbReference type="ChEBI" id="CHEBI:71261"/>
        <dbReference type="EC" id="3.1.2.6"/>
    </reaction>
</comment>
<feature type="binding site" evidence="7">
    <location>
        <position position="61"/>
    </location>
    <ligand>
        <name>Zn(2+)</name>
        <dbReference type="ChEBI" id="CHEBI:29105"/>
        <label>2</label>
    </ligand>
</feature>
<dbReference type="EMBL" id="QOPC01000024">
    <property type="protein sequence ID" value="RCL37338.1"/>
    <property type="molecule type" value="Genomic_DNA"/>
</dbReference>
<reference evidence="9 10" key="1">
    <citation type="journal article" date="2018" name="Microbiome">
        <title>Fine metagenomic profile of the Mediterranean stratified and mixed water columns revealed by assembly and recruitment.</title>
        <authorList>
            <person name="Haro-Moreno J.M."/>
            <person name="Lopez-Perez M."/>
            <person name="De La Torre J.R."/>
            <person name="Picazo A."/>
            <person name="Camacho A."/>
            <person name="Rodriguez-Valera F."/>
        </authorList>
    </citation>
    <scope>NUCLEOTIDE SEQUENCE [LARGE SCALE GENOMIC DNA]</scope>
    <source>
        <strain evidence="9">MED-G84</strain>
    </source>
</reference>
<sequence>MLIKQIPIRNQLKNYMYLLACEQTSEAIAIDPLDHALCLETAKEMGWQIIIVANTHHHHDHIGGNGPVIAATGAELVSHKDAMDAIPNVNRGLMAGDELQCGDFVLKILDTPGHTMSHICLYFPGNADEQPALFCGDTLFNAGVGRCDFGGEPKILHKTFEDHIFPLADDVRIFPGHDYIENNLEFTLDREPDNESALSLRHKFQNGLDAESFVSDIGIEREINVFFRLDEPQVRMGIAESLNISIDTLDRQKTFIGLRGLRDNW</sequence>
<dbReference type="Pfam" id="PF16123">
    <property type="entry name" value="HAGH_C"/>
    <property type="match status" value="1"/>
</dbReference>
<dbReference type="GO" id="GO:0004416">
    <property type="term" value="F:hydroxyacylglutathione hydrolase activity"/>
    <property type="evidence" value="ECO:0007669"/>
    <property type="project" value="UniProtKB-UniRule"/>
</dbReference>
<dbReference type="EC" id="3.1.2.6" evidence="7"/>
<dbReference type="UniPathway" id="UPA00619">
    <property type="reaction ID" value="UER00676"/>
</dbReference>
<dbReference type="GO" id="GO:0019243">
    <property type="term" value="P:methylglyoxal catabolic process to D-lactate via S-lactoyl-glutathione"/>
    <property type="evidence" value="ECO:0007669"/>
    <property type="project" value="InterPro"/>
</dbReference>
<dbReference type="AlphaFoldDB" id="A0A368BJ57"/>
<dbReference type="InterPro" id="IPR017782">
    <property type="entry name" value="Hydroxyacylglutathione_Hdrlase"/>
</dbReference>
<dbReference type="Pfam" id="PF00753">
    <property type="entry name" value="Lactamase_B"/>
    <property type="match status" value="1"/>
</dbReference>
<dbReference type="InterPro" id="IPR050110">
    <property type="entry name" value="Glyoxalase_II_hydrolase"/>
</dbReference>
<dbReference type="InterPro" id="IPR036866">
    <property type="entry name" value="RibonucZ/Hydroxyglut_hydro"/>
</dbReference>
<organism evidence="9 10">
    <name type="scientific">SAR86 cluster bacterium</name>
    <dbReference type="NCBI Taxonomy" id="2030880"/>
    <lineage>
        <taxon>Bacteria</taxon>
        <taxon>Pseudomonadati</taxon>
        <taxon>Pseudomonadota</taxon>
        <taxon>Gammaproteobacteria</taxon>
        <taxon>SAR86 cluster</taxon>
    </lineage>
</organism>
<feature type="binding site" evidence="7">
    <location>
        <position position="56"/>
    </location>
    <ligand>
        <name>Zn(2+)</name>
        <dbReference type="ChEBI" id="CHEBI:29105"/>
        <label>1</label>
    </ligand>
</feature>
<dbReference type="Proteomes" id="UP000253032">
    <property type="component" value="Unassembled WGS sequence"/>
</dbReference>
<evidence type="ECO:0000256" key="6">
    <source>
        <dbReference type="ARBA" id="ARBA00022833"/>
    </source>
</evidence>
<gene>
    <name evidence="7" type="primary">gloB</name>
    <name evidence="9" type="ORF">DBW98_03960</name>
</gene>
<feature type="domain" description="Metallo-beta-lactamase" evidence="8">
    <location>
        <begin position="13"/>
        <end position="177"/>
    </location>
</feature>
<keyword evidence="4 7" id="KW-0479">Metal-binding</keyword>
<dbReference type="InterPro" id="IPR001279">
    <property type="entry name" value="Metallo-B-lactamas"/>
</dbReference>
<feature type="binding site" evidence="7">
    <location>
        <position position="137"/>
    </location>
    <ligand>
        <name>Zn(2+)</name>
        <dbReference type="ChEBI" id="CHEBI:29105"/>
        <label>2</label>
    </ligand>
</feature>
<dbReference type="SMART" id="SM00849">
    <property type="entry name" value="Lactamase_B"/>
    <property type="match status" value="1"/>
</dbReference>
<accession>A0A368BJ57</accession>
<dbReference type="InterPro" id="IPR032282">
    <property type="entry name" value="HAGH_C"/>
</dbReference>
<dbReference type="PANTHER" id="PTHR43705">
    <property type="entry name" value="HYDROXYACYLGLUTATHIONE HYDROLASE"/>
    <property type="match status" value="1"/>
</dbReference>
<feature type="binding site" evidence="7">
    <location>
        <position position="58"/>
    </location>
    <ligand>
        <name>Zn(2+)</name>
        <dbReference type="ChEBI" id="CHEBI:29105"/>
        <label>1</label>
    </ligand>
</feature>
<keyword evidence="5 7" id="KW-0378">Hydrolase</keyword>
<keyword evidence="6 7" id="KW-0862">Zinc</keyword>
<proteinExistence type="inferred from homology"/>